<dbReference type="InterPro" id="IPR000814">
    <property type="entry name" value="TBP"/>
</dbReference>
<dbReference type="Proteomes" id="UP000593567">
    <property type="component" value="Unassembled WGS sequence"/>
</dbReference>
<keyword evidence="5" id="KW-0804">Transcription</keyword>
<evidence type="ECO:0000256" key="7">
    <source>
        <dbReference type="ARBA" id="ARBA00023474"/>
    </source>
</evidence>
<dbReference type="InterPro" id="IPR012295">
    <property type="entry name" value="TBP_dom_sf"/>
</dbReference>
<dbReference type="GO" id="GO:0005634">
    <property type="term" value="C:nucleus"/>
    <property type="evidence" value="ECO:0007669"/>
    <property type="project" value="UniProtKB-SubCell"/>
</dbReference>
<dbReference type="FunFam" id="3.30.310.10:FF:000009">
    <property type="entry name" value="TatA box-binding protein-like protein 1"/>
    <property type="match status" value="1"/>
</dbReference>
<keyword evidence="10" id="KW-1185">Reference proteome</keyword>
<keyword evidence="6" id="KW-0539">Nucleus</keyword>
<dbReference type="GO" id="GO:0006352">
    <property type="term" value="P:DNA-templated transcription initiation"/>
    <property type="evidence" value="ECO:0007669"/>
    <property type="project" value="InterPro"/>
</dbReference>
<dbReference type="AlphaFoldDB" id="A0A7J7JGQ7"/>
<dbReference type="Gene3D" id="3.30.310.10">
    <property type="entry name" value="TATA-Binding Protein"/>
    <property type="match status" value="2"/>
</dbReference>
<evidence type="ECO:0000256" key="5">
    <source>
        <dbReference type="ARBA" id="ARBA00023163"/>
    </source>
</evidence>
<dbReference type="PANTHER" id="PTHR10126">
    <property type="entry name" value="TATA-BOX BINDING PROTEIN"/>
    <property type="match status" value="1"/>
</dbReference>
<keyword evidence="4" id="KW-0238">DNA-binding</keyword>
<protein>
    <recommendedName>
        <fullName evidence="7">TATA box-binding protein-like 1</fullName>
    </recommendedName>
    <alternativeName>
        <fullName evidence="8">TBP-like factor</fullName>
    </alternativeName>
</protein>
<evidence type="ECO:0000256" key="1">
    <source>
        <dbReference type="ARBA" id="ARBA00004123"/>
    </source>
</evidence>
<evidence type="ECO:0000313" key="9">
    <source>
        <dbReference type="EMBL" id="KAF6024993.1"/>
    </source>
</evidence>
<dbReference type="PRINTS" id="PR00686">
    <property type="entry name" value="TIFACTORIID"/>
</dbReference>
<evidence type="ECO:0000256" key="8">
    <source>
        <dbReference type="ARBA" id="ARBA00033173"/>
    </source>
</evidence>
<gene>
    <name evidence="9" type="ORF">EB796_016674</name>
</gene>
<dbReference type="Pfam" id="PF00352">
    <property type="entry name" value="TBP"/>
    <property type="match status" value="2"/>
</dbReference>
<proteinExistence type="inferred from homology"/>
<comment type="caution">
    <text evidence="9">The sequence shown here is derived from an EMBL/GenBank/DDBJ whole genome shotgun (WGS) entry which is preliminary data.</text>
</comment>
<reference evidence="9" key="1">
    <citation type="submission" date="2020-06" db="EMBL/GenBank/DDBJ databases">
        <title>Draft genome of Bugula neritina, a colonial animal packing powerful symbionts and potential medicines.</title>
        <authorList>
            <person name="Rayko M."/>
        </authorList>
    </citation>
    <scope>NUCLEOTIDE SEQUENCE [LARGE SCALE GENOMIC DNA]</scope>
    <source>
        <strain evidence="9">Kwan_BN1</strain>
    </source>
</reference>
<dbReference type="EMBL" id="VXIV02002504">
    <property type="protein sequence ID" value="KAF6024993.1"/>
    <property type="molecule type" value="Genomic_DNA"/>
</dbReference>
<keyword evidence="3" id="KW-0805">Transcription regulation</keyword>
<evidence type="ECO:0000256" key="6">
    <source>
        <dbReference type="ARBA" id="ARBA00023242"/>
    </source>
</evidence>
<dbReference type="GO" id="GO:0003677">
    <property type="term" value="F:DNA binding"/>
    <property type="evidence" value="ECO:0007669"/>
    <property type="project" value="UniProtKB-KW"/>
</dbReference>
<evidence type="ECO:0000256" key="2">
    <source>
        <dbReference type="ARBA" id="ARBA00005560"/>
    </source>
</evidence>
<dbReference type="SMR" id="A0A7J7JGQ7"/>
<sequence>MLNMKIRKPSATASIWSSGKVTVTGPTLRTAAASPLEELPDLCKKLDFLFKIVNVLGTCSLPFGIKLTDFSRENIGKVQYEPELHPGATYRIADISATLKIFSTGSITITAPKVQNIQLAVEHVFPLVYPFRKPKKSDPREIEYIRDLLEDENLRLYLKF</sequence>
<comment type="similarity">
    <text evidence="2">Belongs to the TBP family.</text>
</comment>
<accession>A0A7J7JGQ7</accession>
<organism evidence="9 10">
    <name type="scientific">Bugula neritina</name>
    <name type="common">Brown bryozoan</name>
    <name type="synonym">Sertularia neritina</name>
    <dbReference type="NCBI Taxonomy" id="10212"/>
    <lineage>
        <taxon>Eukaryota</taxon>
        <taxon>Metazoa</taxon>
        <taxon>Spiralia</taxon>
        <taxon>Lophotrochozoa</taxon>
        <taxon>Bryozoa</taxon>
        <taxon>Gymnolaemata</taxon>
        <taxon>Cheilostomatida</taxon>
        <taxon>Flustrina</taxon>
        <taxon>Buguloidea</taxon>
        <taxon>Bugulidae</taxon>
        <taxon>Bugula</taxon>
    </lineage>
</organism>
<dbReference type="SUPFAM" id="SSF55945">
    <property type="entry name" value="TATA-box binding protein-like"/>
    <property type="match status" value="2"/>
</dbReference>
<evidence type="ECO:0000313" key="10">
    <source>
        <dbReference type="Proteomes" id="UP000593567"/>
    </source>
</evidence>
<comment type="subcellular location">
    <subcellularLocation>
        <location evidence="1">Nucleus</location>
    </subcellularLocation>
</comment>
<dbReference type="OrthoDB" id="2127950at2759"/>
<name>A0A7J7JGQ7_BUGNE</name>
<evidence type="ECO:0000256" key="4">
    <source>
        <dbReference type="ARBA" id="ARBA00023125"/>
    </source>
</evidence>
<evidence type="ECO:0000256" key="3">
    <source>
        <dbReference type="ARBA" id="ARBA00023015"/>
    </source>
</evidence>